<dbReference type="InterPro" id="IPR017932">
    <property type="entry name" value="GATase_2_dom"/>
</dbReference>
<reference evidence="9 10" key="1">
    <citation type="submission" date="2022-09" db="EMBL/GenBank/DDBJ databases">
        <title>Genome sequencing of Flavivirga sp. MEBiC05379.</title>
        <authorList>
            <person name="Oh H.-M."/>
            <person name="Kwon K.K."/>
            <person name="Park M.J."/>
            <person name="Yang S.-H."/>
        </authorList>
    </citation>
    <scope>NUCLEOTIDE SEQUENCE [LARGE SCALE GENOMIC DNA]</scope>
    <source>
        <strain evidence="9 10">MEBiC05379</strain>
    </source>
</reference>
<keyword evidence="10" id="KW-1185">Reference proteome</keyword>
<dbReference type="Gene3D" id="3.60.20.10">
    <property type="entry name" value="Glutamine Phosphoribosylpyrophosphate, subunit 1, domain 1"/>
    <property type="match status" value="1"/>
</dbReference>
<comment type="similarity">
    <text evidence="2">Belongs to the asparagine synthetase family.</text>
</comment>
<accession>A0ABU7XML9</accession>
<keyword evidence="6" id="KW-0315">Glutamine amidotransferase</keyword>
<protein>
    <recommendedName>
        <fullName evidence="3">asparagine synthase (glutamine-hydrolyzing)</fullName>
        <ecNumber evidence="3">6.3.5.4</ecNumber>
    </recommendedName>
</protein>
<comment type="caution">
    <text evidence="9">The sequence shown here is derived from an EMBL/GenBank/DDBJ whole genome shotgun (WGS) entry which is preliminary data.</text>
</comment>
<dbReference type="SUPFAM" id="SSF56235">
    <property type="entry name" value="N-terminal nucleophile aminohydrolases (Ntn hydrolases)"/>
    <property type="match status" value="1"/>
</dbReference>
<sequence>MCGIIGQIKKEEQVSLELFNSMRDTLFHRGPDGYGTELFNNDRAAFGHRRLAILDLSDRGKQPMYSYEKDILITFNGEIYNYKVLKEELVKKQYEFKSNSDTEVLIYGYKAWGIDLLLKKIKGMFAFAIWDKKSDNVFIVRDRFGMKPLYYYQDHNQFVFASELKAIIKDKSIKKEIDKDALADYFIYSYVPSPNCIWKGFKKLPPANYLVYNINTHEISMHEYWILGVDKKKESEEEIRYNINGLLKQSVKEHLVSDVPVGLFLSGGYDSTTVLMQAKELGYNPNTFSLGFEESKRSEHLIAKIIAKTFDTNHKEYLFNNNVDYLEDFKKISYYYDEPYAISSMLTYYYASKLASKTNKVALVGDGGDELFAGYNWDNDLYNYFNSYNYKSIIKRFINGREKEFVSRYNTWMTGVYNSNLSCLNDDLKDRILNRGLWYFKQHYANSGDIIKDSQYLNFKTFIPQPSLTRADRSSMANSLEVRVPFLDHEIFEYIFSLKSAKYYKQGEKKFLLKYHLSKKIPEEVFKMPKYGFSFQFLKNIFNEEYDSIIKNGELNKLGIINFNFIKESDYLVKFHILMLELWFKNYN</sequence>
<proteinExistence type="inferred from homology"/>
<keyword evidence="9" id="KW-0436">Ligase</keyword>
<dbReference type="EMBL" id="JAODOP010000001">
    <property type="protein sequence ID" value="MEF3831951.1"/>
    <property type="molecule type" value="Genomic_DNA"/>
</dbReference>
<dbReference type="Pfam" id="PF13537">
    <property type="entry name" value="GATase_7"/>
    <property type="match status" value="1"/>
</dbReference>
<dbReference type="InterPro" id="IPR033738">
    <property type="entry name" value="AsnB_N"/>
</dbReference>
<keyword evidence="4" id="KW-0547">Nucleotide-binding</keyword>
<dbReference type="InterPro" id="IPR001962">
    <property type="entry name" value="Asn_synthase"/>
</dbReference>
<dbReference type="NCBIfam" id="TIGR01536">
    <property type="entry name" value="asn_synth_AEB"/>
    <property type="match status" value="1"/>
</dbReference>
<dbReference type="GO" id="GO:0004066">
    <property type="term" value="F:asparagine synthase (glutamine-hydrolyzing) activity"/>
    <property type="evidence" value="ECO:0007669"/>
    <property type="project" value="UniProtKB-EC"/>
</dbReference>
<evidence type="ECO:0000256" key="6">
    <source>
        <dbReference type="ARBA" id="ARBA00022962"/>
    </source>
</evidence>
<dbReference type="PANTHER" id="PTHR43284:SF1">
    <property type="entry name" value="ASPARAGINE SYNTHETASE"/>
    <property type="match status" value="1"/>
</dbReference>
<dbReference type="PIRSF" id="PIRSF001589">
    <property type="entry name" value="Asn_synthetase_glu-h"/>
    <property type="match status" value="1"/>
</dbReference>
<dbReference type="Gene3D" id="3.40.50.620">
    <property type="entry name" value="HUPs"/>
    <property type="match status" value="1"/>
</dbReference>
<evidence type="ECO:0000256" key="2">
    <source>
        <dbReference type="ARBA" id="ARBA00005752"/>
    </source>
</evidence>
<evidence type="ECO:0000259" key="8">
    <source>
        <dbReference type="PROSITE" id="PS51278"/>
    </source>
</evidence>
<evidence type="ECO:0000256" key="3">
    <source>
        <dbReference type="ARBA" id="ARBA00012737"/>
    </source>
</evidence>
<dbReference type="InterPro" id="IPR051786">
    <property type="entry name" value="ASN_synthetase/amidase"/>
</dbReference>
<dbReference type="Pfam" id="PF00733">
    <property type="entry name" value="Asn_synthase"/>
    <property type="match status" value="1"/>
</dbReference>
<dbReference type="SUPFAM" id="SSF52402">
    <property type="entry name" value="Adenine nucleotide alpha hydrolases-like"/>
    <property type="match status" value="1"/>
</dbReference>
<organism evidence="9 10">
    <name type="scientific">Flavivirga spongiicola</name>
    <dbReference type="NCBI Taxonomy" id="421621"/>
    <lineage>
        <taxon>Bacteria</taxon>
        <taxon>Pseudomonadati</taxon>
        <taxon>Bacteroidota</taxon>
        <taxon>Flavobacteriia</taxon>
        <taxon>Flavobacteriales</taxon>
        <taxon>Flavobacteriaceae</taxon>
        <taxon>Flavivirga</taxon>
    </lineage>
</organism>
<dbReference type="CDD" id="cd01991">
    <property type="entry name" value="Asn_synthase_B_C"/>
    <property type="match status" value="1"/>
</dbReference>
<dbReference type="CDD" id="cd00712">
    <property type="entry name" value="AsnB"/>
    <property type="match status" value="1"/>
</dbReference>
<feature type="domain" description="Glutamine amidotransferase type-2" evidence="8">
    <location>
        <begin position="2"/>
        <end position="215"/>
    </location>
</feature>
<gene>
    <name evidence="9" type="primary">asnB</name>
    <name evidence="9" type="ORF">N1F79_02310</name>
</gene>
<dbReference type="PANTHER" id="PTHR43284">
    <property type="entry name" value="ASPARAGINE SYNTHETASE (GLUTAMINE-HYDROLYZING)"/>
    <property type="match status" value="1"/>
</dbReference>
<dbReference type="InterPro" id="IPR014729">
    <property type="entry name" value="Rossmann-like_a/b/a_fold"/>
</dbReference>
<dbReference type="InterPro" id="IPR029055">
    <property type="entry name" value="Ntn_hydrolases_N"/>
</dbReference>
<evidence type="ECO:0000256" key="7">
    <source>
        <dbReference type="ARBA" id="ARBA00048741"/>
    </source>
</evidence>
<evidence type="ECO:0000313" key="10">
    <source>
        <dbReference type="Proteomes" id="UP001337305"/>
    </source>
</evidence>
<evidence type="ECO:0000256" key="1">
    <source>
        <dbReference type="ARBA" id="ARBA00005187"/>
    </source>
</evidence>
<dbReference type="EC" id="6.3.5.4" evidence="3"/>
<evidence type="ECO:0000313" key="9">
    <source>
        <dbReference type="EMBL" id="MEF3831951.1"/>
    </source>
</evidence>
<name>A0ABU7XML9_9FLAO</name>
<dbReference type="InterPro" id="IPR006426">
    <property type="entry name" value="Asn_synth_AEB"/>
</dbReference>
<comment type="pathway">
    <text evidence="1">Amino-acid biosynthesis; L-asparagine biosynthesis; L-asparagine from L-aspartate (L-Gln route): step 1/1.</text>
</comment>
<keyword evidence="5" id="KW-0067">ATP-binding</keyword>
<evidence type="ECO:0000256" key="4">
    <source>
        <dbReference type="ARBA" id="ARBA00022741"/>
    </source>
</evidence>
<dbReference type="PROSITE" id="PS51278">
    <property type="entry name" value="GATASE_TYPE_2"/>
    <property type="match status" value="1"/>
</dbReference>
<dbReference type="RefSeq" id="WP_303308947.1">
    <property type="nucleotide sequence ID" value="NZ_JAODOP010000001.1"/>
</dbReference>
<comment type="catalytic activity">
    <reaction evidence="7">
        <text>L-aspartate + L-glutamine + ATP + H2O = L-asparagine + L-glutamate + AMP + diphosphate + H(+)</text>
        <dbReference type="Rhea" id="RHEA:12228"/>
        <dbReference type="ChEBI" id="CHEBI:15377"/>
        <dbReference type="ChEBI" id="CHEBI:15378"/>
        <dbReference type="ChEBI" id="CHEBI:29985"/>
        <dbReference type="ChEBI" id="CHEBI:29991"/>
        <dbReference type="ChEBI" id="CHEBI:30616"/>
        <dbReference type="ChEBI" id="CHEBI:33019"/>
        <dbReference type="ChEBI" id="CHEBI:58048"/>
        <dbReference type="ChEBI" id="CHEBI:58359"/>
        <dbReference type="ChEBI" id="CHEBI:456215"/>
        <dbReference type="EC" id="6.3.5.4"/>
    </reaction>
</comment>
<evidence type="ECO:0000256" key="5">
    <source>
        <dbReference type="ARBA" id="ARBA00022840"/>
    </source>
</evidence>
<dbReference type="Proteomes" id="UP001337305">
    <property type="component" value="Unassembled WGS sequence"/>
</dbReference>